<reference evidence="5" key="1">
    <citation type="submission" date="2017-02" db="UniProtKB">
        <authorList>
            <consortium name="WormBaseParasite"/>
        </authorList>
    </citation>
    <scope>IDENTIFICATION</scope>
</reference>
<name>A0A0R3TSZ8_RODNA</name>
<keyword evidence="1" id="KW-0472">Membrane</keyword>
<evidence type="ECO:0000313" key="3">
    <source>
        <dbReference type="EMBL" id="VDO08812.1"/>
    </source>
</evidence>
<evidence type="ECO:0000256" key="1">
    <source>
        <dbReference type="SAM" id="Phobius"/>
    </source>
</evidence>
<feature type="transmembrane region" description="Helical" evidence="1">
    <location>
        <begin position="404"/>
        <end position="437"/>
    </location>
</feature>
<evidence type="ECO:0000313" key="5">
    <source>
        <dbReference type="WBParaSite" id="HNAJ_0001080701-mRNA-1"/>
    </source>
</evidence>
<keyword evidence="4" id="KW-1185">Reference proteome</keyword>
<feature type="transmembrane region" description="Helical" evidence="1">
    <location>
        <begin position="93"/>
        <end position="113"/>
    </location>
</feature>
<organism evidence="5">
    <name type="scientific">Rodentolepis nana</name>
    <name type="common">Dwarf tapeworm</name>
    <name type="synonym">Hymenolepis nana</name>
    <dbReference type="NCBI Taxonomy" id="102285"/>
    <lineage>
        <taxon>Eukaryota</taxon>
        <taxon>Metazoa</taxon>
        <taxon>Spiralia</taxon>
        <taxon>Lophotrochozoa</taxon>
        <taxon>Platyhelminthes</taxon>
        <taxon>Cestoda</taxon>
        <taxon>Eucestoda</taxon>
        <taxon>Cyclophyllidea</taxon>
        <taxon>Hymenolepididae</taxon>
        <taxon>Rodentolepis</taxon>
    </lineage>
</organism>
<feature type="chain" id="PRO_5043132081" evidence="2">
    <location>
        <begin position="23"/>
        <end position="751"/>
    </location>
</feature>
<accession>A0A0R3TSZ8</accession>
<protein>
    <submittedName>
        <fullName evidence="5">Protein tweety homolog</fullName>
    </submittedName>
</protein>
<evidence type="ECO:0000313" key="4">
    <source>
        <dbReference type="Proteomes" id="UP000278807"/>
    </source>
</evidence>
<dbReference type="WBParaSite" id="HNAJ_0001080701-mRNA-1">
    <property type="protein sequence ID" value="HNAJ_0001080701-mRNA-1"/>
    <property type="gene ID" value="HNAJ_0001080701"/>
</dbReference>
<reference evidence="3 4" key="2">
    <citation type="submission" date="2018-11" db="EMBL/GenBank/DDBJ databases">
        <authorList>
            <consortium name="Pathogen Informatics"/>
        </authorList>
    </citation>
    <scope>NUCLEOTIDE SEQUENCE [LARGE SCALE GENOMIC DNA]</scope>
</reference>
<gene>
    <name evidence="3" type="ORF">HNAJ_LOCUS10802</name>
</gene>
<feature type="signal peptide" evidence="2">
    <location>
        <begin position="1"/>
        <end position="22"/>
    </location>
</feature>
<keyword evidence="2" id="KW-0732">Signal</keyword>
<evidence type="ECO:0000256" key="2">
    <source>
        <dbReference type="SAM" id="SignalP"/>
    </source>
</evidence>
<dbReference type="Proteomes" id="UP000278807">
    <property type="component" value="Unassembled WGS sequence"/>
</dbReference>
<feature type="transmembrane region" description="Helical" evidence="1">
    <location>
        <begin position="360"/>
        <end position="383"/>
    </location>
</feature>
<keyword evidence="1" id="KW-1133">Transmembrane helix</keyword>
<keyword evidence="1" id="KW-0812">Transmembrane</keyword>
<dbReference type="AlphaFoldDB" id="A0A0R3TSZ8"/>
<dbReference type="EMBL" id="UZAE01013226">
    <property type="protein sequence ID" value="VDO08812.1"/>
    <property type="molecule type" value="Genomic_DNA"/>
</dbReference>
<proteinExistence type="predicted"/>
<dbReference type="OrthoDB" id="6288072at2759"/>
<sequence>MYTLGLLLLGIVSVSVKWMVRSENGGLLNVIFQIKSQNPTHFQLAPTSDFDFYINLILFKPQSLPLLDAIPEEMGGGQKGVKHSHDNPNLEAITLWLTIGSFSLLCISLLLVLMRPCCRSHQGEEEVDSVKLPRQRNQSSRKILIGASICMIPGLLCLLFFYFSSMNLLIEALGTSARDQTNGSDSVSVALFDVPKSTHRHADSFLQESVKSGDDFIHNDISKLLKSIKQKSKDLAVQETINAFNLPLIRHLIQTTVNSSRNRIDSSDWRKLKELYRDMIASLLAFRSSIRTVLENLQSCNNNTCNSTQTAENKIISDLDRKWKNLSTYANTTLQYANTHVVNSIKSDFKKFVPPAKTTLFSIGVLLVLTLLVFIGLVVNSITQASRIHNQSDNGLYSETGKHGYCVVYCLSVLFLLMSVAVSIVVGMSLFGLSVLLGEGCTYVMKETAYSKTDHILNGLGEDYWETLLMKYSDKWLNKSIFPPPKNIIRALSKVCKTENGDIDKSLLFALGYRNTSIDFKTLLANPKVDEMVKGLWNFKEASRQIITTGNVSNLDKFITSLESLDTIDELYNKLNMTSYNSSFSIAPSESEQLLNHFHGEELNNLNSTIQYIKASAVNMDQRILQIKEKSNEPWQGVENVLQAVSEFRSLISDTKKLERKFEGISDKTVLKIKSWLAVQAPAYLDELTKRLIPCGEAHKAFYVVTEATCGETGLLHRFTAYVCILGINVFCQALFALIFLLLNSPKTTRG</sequence>
<feature type="transmembrane region" description="Helical" evidence="1">
    <location>
        <begin position="719"/>
        <end position="743"/>
    </location>
</feature>
<feature type="transmembrane region" description="Helical" evidence="1">
    <location>
        <begin position="143"/>
        <end position="163"/>
    </location>
</feature>